<dbReference type="InterPro" id="IPR005814">
    <property type="entry name" value="Aminotrans_3"/>
</dbReference>
<dbReference type="CDD" id="cd00610">
    <property type="entry name" value="OAT_like"/>
    <property type="match status" value="1"/>
</dbReference>
<evidence type="ECO:0000256" key="3">
    <source>
        <dbReference type="ARBA" id="ARBA00008954"/>
    </source>
</evidence>
<dbReference type="InterPro" id="IPR015421">
    <property type="entry name" value="PyrdxlP-dep_Trfase_major"/>
</dbReference>
<evidence type="ECO:0000313" key="9">
    <source>
        <dbReference type="Proteomes" id="UP000007796"/>
    </source>
</evidence>
<dbReference type="HOGENOM" id="CLU_278621_0_0_1"/>
<dbReference type="PANTHER" id="PTHR43094:SF1">
    <property type="entry name" value="AMINOTRANSFERASE CLASS-III"/>
    <property type="match status" value="1"/>
</dbReference>
<dbReference type="SUPFAM" id="SSF53383">
    <property type="entry name" value="PLP-dependent transferases"/>
    <property type="match status" value="1"/>
</dbReference>
<dbReference type="EMBL" id="GL629765">
    <property type="protein sequence ID" value="EFX04672.1"/>
    <property type="molecule type" value="Genomic_DNA"/>
</dbReference>
<protein>
    <submittedName>
        <fullName evidence="8">Exocyst complex protein exo70</fullName>
    </submittedName>
</protein>
<dbReference type="Pfam" id="PF20669">
    <property type="entry name" value="Exo70_N"/>
    <property type="match status" value="1"/>
</dbReference>
<dbReference type="Gene3D" id="3.90.1150.10">
    <property type="entry name" value="Aspartate Aminotransferase, domain 1"/>
    <property type="match status" value="1"/>
</dbReference>
<dbReference type="eggNOG" id="KOG2344">
    <property type="taxonomic scope" value="Eukaryota"/>
</dbReference>
<dbReference type="FunFam" id="3.40.640.10:FF:000004">
    <property type="entry name" value="Acetylornithine aminotransferase"/>
    <property type="match status" value="1"/>
</dbReference>
<dbReference type="GO" id="GO:0005829">
    <property type="term" value="C:cytosol"/>
    <property type="evidence" value="ECO:0007669"/>
    <property type="project" value="TreeGrafter"/>
</dbReference>
<dbReference type="InterPro" id="IPR016159">
    <property type="entry name" value="Cullin_repeat-like_dom_sf"/>
</dbReference>
<dbReference type="Pfam" id="PF03081">
    <property type="entry name" value="Exo70_C"/>
    <property type="match status" value="1"/>
</dbReference>
<dbReference type="Gene3D" id="1.20.1280.170">
    <property type="entry name" value="Exocyst complex component Exo70"/>
    <property type="match status" value="1"/>
</dbReference>
<feature type="domain" description="Exocyst complex subunit Exo70 C-terminal" evidence="7">
    <location>
        <begin position="729"/>
        <end position="1129"/>
    </location>
</feature>
<evidence type="ECO:0000256" key="1">
    <source>
        <dbReference type="ARBA" id="ARBA00001933"/>
    </source>
</evidence>
<dbReference type="GO" id="GO:0006887">
    <property type="term" value="P:exocytosis"/>
    <property type="evidence" value="ECO:0007669"/>
    <property type="project" value="InterPro"/>
</dbReference>
<dbReference type="SUPFAM" id="SSF74788">
    <property type="entry name" value="Cullin repeat-like"/>
    <property type="match status" value="1"/>
</dbReference>
<dbReference type="GO" id="GO:0005546">
    <property type="term" value="F:phosphatidylinositol-4,5-bisphosphate binding"/>
    <property type="evidence" value="ECO:0007669"/>
    <property type="project" value="InterPro"/>
</dbReference>
<dbReference type="PANTHER" id="PTHR43094">
    <property type="entry name" value="AMINOTRANSFERASE"/>
    <property type="match status" value="1"/>
</dbReference>
<feature type="compositionally biased region" description="Gly residues" evidence="6">
    <location>
        <begin position="1013"/>
        <end position="1028"/>
    </location>
</feature>
<proteinExistence type="inferred from homology"/>
<evidence type="ECO:0000256" key="2">
    <source>
        <dbReference type="ARBA" id="ARBA00006756"/>
    </source>
</evidence>
<dbReference type="Gene3D" id="3.40.640.10">
    <property type="entry name" value="Type I PLP-dependent aspartate aminotransferase-like (Major domain)"/>
    <property type="match status" value="1"/>
</dbReference>
<keyword evidence="4" id="KW-0813">Transport</keyword>
<name>F0XF34_GROCL</name>
<dbReference type="GO" id="GO:0030170">
    <property type="term" value="F:pyridoxal phosphate binding"/>
    <property type="evidence" value="ECO:0007669"/>
    <property type="project" value="InterPro"/>
</dbReference>
<dbReference type="InterPro" id="IPR015422">
    <property type="entry name" value="PyrdxlP-dep_Trfase_small"/>
</dbReference>
<dbReference type="eggNOG" id="KOG1404">
    <property type="taxonomic scope" value="Eukaryota"/>
</dbReference>
<evidence type="ECO:0000256" key="4">
    <source>
        <dbReference type="ARBA" id="ARBA00022448"/>
    </source>
</evidence>
<reference evidence="8 9" key="1">
    <citation type="journal article" date="2011" name="Proc. Natl. Acad. Sci. U.S.A.">
        <title>Genome and transcriptome analyses of the mountain pine beetle-fungal symbiont Grosmannia clavigera, a lodgepole pine pathogen.</title>
        <authorList>
            <person name="DiGuistini S."/>
            <person name="Wang Y."/>
            <person name="Liao N.Y."/>
            <person name="Taylor G."/>
            <person name="Tanguay P."/>
            <person name="Feau N."/>
            <person name="Henrissat B."/>
            <person name="Chan S.K."/>
            <person name="Hesse-Orce U."/>
            <person name="Alamouti S.M."/>
            <person name="Tsui C.K.M."/>
            <person name="Docking R.T."/>
            <person name="Levasseur A."/>
            <person name="Haridas S."/>
            <person name="Robertson G."/>
            <person name="Birol I."/>
            <person name="Holt R.A."/>
            <person name="Marra M.A."/>
            <person name="Hamelin R.C."/>
            <person name="Hirst M."/>
            <person name="Jones S.J.M."/>
            <person name="Bohlmann J."/>
            <person name="Breuil C."/>
        </authorList>
    </citation>
    <scope>NUCLEOTIDE SEQUENCE [LARGE SCALE GENOMIC DNA]</scope>
    <source>
        <strain evidence="9">kw1407 / UAMH 11150</strain>
    </source>
</reference>
<gene>
    <name evidence="8" type="ORF">CMQ_1600</name>
</gene>
<dbReference type="STRING" id="655863.F0XF34"/>
<dbReference type="InterPro" id="IPR015424">
    <property type="entry name" value="PyrdxlP-dep_Trfase"/>
</dbReference>
<feature type="region of interest" description="Disordered" evidence="6">
    <location>
        <begin position="1013"/>
        <end position="1035"/>
    </location>
</feature>
<evidence type="ECO:0000256" key="6">
    <source>
        <dbReference type="SAM" id="MobiDB-lite"/>
    </source>
</evidence>
<dbReference type="GeneID" id="25974497"/>
<dbReference type="GO" id="GO:0008483">
    <property type="term" value="F:transaminase activity"/>
    <property type="evidence" value="ECO:0007669"/>
    <property type="project" value="InterPro"/>
</dbReference>
<comment type="cofactor">
    <cofactor evidence="1">
        <name>pyridoxal 5'-phosphate</name>
        <dbReference type="ChEBI" id="CHEBI:597326"/>
    </cofactor>
</comment>
<organism evidence="9">
    <name type="scientific">Grosmannia clavigera (strain kw1407 / UAMH 11150)</name>
    <name type="common">Blue stain fungus</name>
    <name type="synonym">Graphiocladiella clavigera</name>
    <dbReference type="NCBI Taxonomy" id="655863"/>
    <lineage>
        <taxon>Eukaryota</taxon>
        <taxon>Fungi</taxon>
        <taxon>Dikarya</taxon>
        <taxon>Ascomycota</taxon>
        <taxon>Pezizomycotina</taxon>
        <taxon>Sordariomycetes</taxon>
        <taxon>Sordariomycetidae</taxon>
        <taxon>Ophiostomatales</taxon>
        <taxon>Ophiostomataceae</taxon>
        <taxon>Leptographium</taxon>
    </lineage>
</organism>
<keyword evidence="5" id="KW-0663">Pyridoxal phosphate</keyword>
<keyword evidence="9" id="KW-1185">Reference proteome</keyword>
<dbReference type="InParanoid" id="F0XF34"/>
<dbReference type="FunCoup" id="F0XF34">
    <property type="interactions" value="105"/>
</dbReference>
<dbReference type="InterPro" id="IPR046364">
    <property type="entry name" value="Exo70_C"/>
</dbReference>
<comment type="similarity">
    <text evidence="2">Belongs to the EXO70 family.</text>
</comment>
<dbReference type="NCBIfam" id="NF005685">
    <property type="entry name" value="PRK07483.1"/>
    <property type="match status" value="1"/>
</dbReference>
<sequence length="1134" mass="121936">MVDLDQQQQPPAGANAGYNSAVLHRQLHHSFPCVVQGSGSRLVLDDGRSILDASGGAAVACIGHGDRRVVEAAMAQMSQIAYCATTFYTTAACEQLCRFLVDSTDGHMARAYIVSSGSEAMEAAMKLARQYFLEKQKPEPDRFRFIARHQSYHGITLGSLSVGGHPFRRRKFEPLLLPGVSHVLPCFAYRGKLGAASQDEESDEAYVARLAAELDAEFQRVGPHTVCAFVAEPVVGAALGAVPAVPGYFKAVRDVCHKYGALLILDEVMCGMGRTGTLHAWQQEDVVPDIQTMGKCLGGGYQPIAAVLASHEVTDAFSRGTGSFVHGHTYQGHPVACAAALAVQKIVAEEDLLANVRDLGAVLGRLLVQRLGSHANVGNIRGRGFFWGIEFVQDKATARPFPAESQVAMKIAELGLSAQHGIAVYPGSGTADGVSGDHIILAPPYNVTRAEVDEIGDKPIARMAVGLTASGTSASLSRHAAEEEARAEVDVLNSRLERTSQLTRKIETCLNRLDATGKRVHEVAGPLNGETKRLQVLGHNIDNVIAAIARVRQPADSKNDEEQIIRTGPENAGLPAYLSSIQRLERSLGDMKASNIRSTQQTIGELQRLIRSANSQLELYFDKLLRAETPREIEPLFYVTKNKPFPVLSQDLTARLGLINAHVAAAYRQSSGTTGTAASGGGAGPESPVAKIYAEVRGPYLAGTLKNLASASINTAKKKNADAMYRPGTNGISTYTQAMEGMFLSEYDSICSVFTREDWGPVFQAACQPALTELARTLRELNGHIKAHPQTDCYLAYEIVEIVSSLSGQLETRTGELKASLAAALKPVRETAKGSLAELLDDVRRRAGSMQALPPDGGVLPVVSETMQRLQVMTEFLRPLSSIMISLGDGGWRYGGLGSTTTLASLASFDVNADGRDIFAHYCADTVDALLSALDARARVLQGRKPVVGVFLANSISVVERMVRESELAAVLQPRLAGVVDPWRKKAATVYLDACKDVSMHLFDVIHTNRSGGSGGGGGGGGGGGSSGSGRPQSGQGFVDSASVLKGLSSKDRESIKGKFTAFNASFDELLARHRQFTMEREVRQAFARNIQQMLEPLYNRFYDRYHDVDKGRGKYVKYDKVAISAVFTSLYQG</sequence>
<dbReference type="RefSeq" id="XP_014174154.1">
    <property type="nucleotide sequence ID" value="XM_014318679.1"/>
</dbReference>
<evidence type="ECO:0000256" key="5">
    <source>
        <dbReference type="ARBA" id="ARBA00022898"/>
    </source>
</evidence>
<dbReference type="AlphaFoldDB" id="F0XF34"/>
<dbReference type="Proteomes" id="UP000007796">
    <property type="component" value="Unassembled WGS sequence"/>
</dbReference>
<evidence type="ECO:0000313" key="8">
    <source>
        <dbReference type="EMBL" id="EFX04672.1"/>
    </source>
</evidence>
<dbReference type="GO" id="GO:0000145">
    <property type="term" value="C:exocyst"/>
    <property type="evidence" value="ECO:0007669"/>
    <property type="project" value="InterPro"/>
</dbReference>
<dbReference type="OrthoDB" id="1922221at2759"/>
<dbReference type="Pfam" id="PF00202">
    <property type="entry name" value="Aminotran_3"/>
    <property type="match status" value="1"/>
</dbReference>
<evidence type="ECO:0000259" key="7">
    <source>
        <dbReference type="Pfam" id="PF03081"/>
    </source>
</evidence>
<accession>F0XF34</accession>
<comment type="similarity">
    <text evidence="3">Belongs to the class-III pyridoxal-phosphate-dependent aminotransferase family.</text>
</comment>